<dbReference type="GO" id="GO:0004345">
    <property type="term" value="F:glucose-6-phosphate dehydrogenase activity"/>
    <property type="evidence" value="ECO:0007669"/>
    <property type="project" value="TreeGrafter"/>
</dbReference>
<protein>
    <submittedName>
        <fullName evidence="7">Glucose-6-phosphate dehydrogenase</fullName>
    </submittedName>
</protein>
<keyword evidence="4" id="KW-0560">Oxidoreductase</keyword>
<dbReference type="PANTHER" id="PTHR23429:SF0">
    <property type="entry name" value="GLUCOSE-6-PHOSPHATE 1-DEHYDROGENASE"/>
    <property type="match status" value="1"/>
</dbReference>
<accession>A0A7Z7YRW9</accession>
<comment type="pathway">
    <text evidence="1">Carbohydrate degradation; pentose phosphate pathway; D-ribulose 5-phosphate from D-glucose 6-phosphate (oxidative stage): step 1/3.</text>
</comment>
<keyword evidence="5" id="KW-0119">Carbohydrate metabolism</keyword>
<evidence type="ECO:0000313" key="8">
    <source>
        <dbReference type="Proteomes" id="UP000291949"/>
    </source>
</evidence>
<comment type="caution">
    <text evidence="7">The sequence shown here is derived from an EMBL/GenBank/DDBJ whole genome shotgun (WGS) entry which is preliminary data.</text>
</comment>
<dbReference type="AlphaFoldDB" id="A0A7Z7YRW9"/>
<keyword evidence="3" id="KW-0521">NADP</keyword>
<reference evidence="7 8" key="1">
    <citation type="journal article" date="2019" name="Sci. Transl. Med.">
        <title>Quorum sensing between bacterial species on the skin protects against epidermal injury in atopic dermatitis.</title>
        <authorList>
            <person name="Williams M.R."/>
        </authorList>
    </citation>
    <scope>NUCLEOTIDE SEQUENCE [LARGE SCALE GENOMIC DNA]</scope>
    <source>
        <strain evidence="7 8">H8</strain>
    </source>
</reference>
<dbReference type="PANTHER" id="PTHR23429">
    <property type="entry name" value="GLUCOSE-6-PHOSPHATE 1-DEHYDROGENASE G6PD"/>
    <property type="match status" value="1"/>
</dbReference>
<dbReference type="GO" id="GO:0005829">
    <property type="term" value="C:cytosol"/>
    <property type="evidence" value="ECO:0007669"/>
    <property type="project" value="TreeGrafter"/>
</dbReference>
<evidence type="ECO:0000256" key="4">
    <source>
        <dbReference type="ARBA" id="ARBA00023002"/>
    </source>
</evidence>
<dbReference type="Proteomes" id="UP000291949">
    <property type="component" value="Unassembled WGS sequence"/>
</dbReference>
<keyword evidence="2" id="KW-0313">Glucose metabolism</keyword>
<dbReference type="Pfam" id="PF00479">
    <property type="entry name" value="G6PD_N"/>
    <property type="match status" value="1"/>
</dbReference>
<evidence type="ECO:0000256" key="1">
    <source>
        <dbReference type="ARBA" id="ARBA00004937"/>
    </source>
</evidence>
<sequence>KPFGDDLKSAKKLNNQISKSFKEEIFGIGHYLSKEMIQNIERLRF</sequence>
<gene>
    <name evidence="7" type="ORF">EQ811_16120</name>
</gene>
<dbReference type="InterPro" id="IPR036291">
    <property type="entry name" value="NAD(P)-bd_dom_sf"/>
</dbReference>
<proteinExistence type="predicted"/>
<evidence type="ECO:0000256" key="2">
    <source>
        <dbReference type="ARBA" id="ARBA00022526"/>
    </source>
</evidence>
<dbReference type="Gene3D" id="3.30.360.10">
    <property type="entry name" value="Dihydrodipicolinate Reductase, domain 2"/>
    <property type="match status" value="1"/>
</dbReference>
<organism evidence="7 8">
    <name type="scientific">Staphylococcus capitis</name>
    <dbReference type="NCBI Taxonomy" id="29388"/>
    <lineage>
        <taxon>Bacteria</taxon>
        <taxon>Bacillati</taxon>
        <taxon>Bacillota</taxon>
        <taxon>Bacilli</taxon>
        <taxon>Bacillales</taxon>
        <taxon>Staphylococcaceae</taxon>
        <taxon>Staphylococcus</taxon>
    </lineage>
</organism>
<dbReference type="GO" id="GO:0009051">
    <property type="term" value="P:pentose-phosphate shunt, oxidative branch"/>
    <property type="evidence" value="ECO:0007669"/>
    <property type="project" value="TreeGrafter"/>
</dbReference>
<feature type="domain" description="Glucose-6-phosphate dehydrogenase NAD-binding" evidence="6">
    <location>
        <begin position="1"/>
        <end position="39"/>
    </location>
</feature>
<feature type="non-terminal residue" evidence="7">
    <location>
        <position position="1"/>
    </location>
</feature>
<name>A0A7Z7YRW9_STACP</name>
<evidence type="ECO:0000256" key="5">
    <source>
        <dbReference type="ARBA" id="ARBA00023277"/>
    </source>
</evidence>
<dbReference type="SUPFAM" id="SSF51735">
    <property type="entry name" value="NAD(P)-binding Rossmann-fold domains"/>
    <property type="match status" value="1"/>
</dbReference>
<dbReference type="GO" id="GO:0006006">
    <property type="term" value="P:glucose metabolic process"/>
    <property type="evidence" value="ECO:0007669"/>
    <property type="project" value="UniProtKB-KW"/>
</dbReference>
<dbReference type="InterPro" id="IPR001282">
    <property type="entry name" value="G6P_DH"/>
</dbReference>
<evidence type="ECO:0000313" key="7">
    <source>
        <dbReference type="EMBL" id="TBW68141.1"/>
    </source>
</evidence>
<evidence type="ECO:0000259" key="6">
    <source>
        <dbReference type="Pfam" id="PF00479"/>
    </source>
</evidence>
<dbReference type="InterPro" id="IPR022674">
    <property type="entry name" value="G6P_DH_NAD-bd"/>
</dbReference>
<dbReference type="GO" id="GO:0050661">
    <property type="term" value="F:NADP binding"/>
    <property type="evidence" value="ECO:0007669"/>
    <property type="project" value="InterPro"/>
</dbReference>
<dbReference type="Gene3D" id="3.40.50.720">
    <property type="entry name" value="NAD(P)-binding Rossmann-like Domain"/>
    <property type="match status" value="1"/>
</dbReference>
<evidence type="ECO:0000256" key="3">
    <source>
        <dbReference type="ARBA" id="ARBA00022857"/>
    </source>
</evidence>
<dbReference type="EMBL" id="SCHC01000672">
    <property type="protein sequence ID" value="TBW68141.1"/>
    <property type="molecule type" value="Genomic_DNA"/>
</dbReference>